<gene>
    <name evidence="10" type="ORF">PHYPSEUDO_001011</name>
</gene>
<keyword evidence="11" id="KW-1185">Reference proteome</keyword>
<keyword evidence="5" id="KW-0862">Zinc</keyword>
<dbReference type="Proteomes" id="UP000694044">
    <property type="component" value="Unassembled WGS sequence"/>
</dbReference>
<evidence type="ECO:0000313" key="11">
    <source>
        <dbReference type="Proteomes" id="UP000694044"/>
    </source>
</evidence>
<organism evidence="10 11">
    <name type="scientific">Phytophthora pseudosyringae</name>
    <dbReference type="NCBI Taxonomy" id="221518"/>
    <lineage>
        <taxon>Eukaryota</taxon>
        <taxon>Sar</taxon>
        <taxon>Stramenopiles</taxon>
        <taxon>Oomycota</taxon>
        <taxon>Peronosporomycetes</taxon>
        <taxon>Peronosporales</taxon>
        <taxon>Peronosporaceae</taxon>
        <taxon>Phytophthora</taxon>
    </lineage>
</organism>
<dbReference type="PANTHER" id="PTHR13547">
    <property type="match status" value="1"/>
</dbReference>
<evidence type="ECO:0000256" key="6">
    <source>
        <dbReference type="ARBA" id="ARBA00022946"/>
    </source>
</evidence>
<dbReference type="GO" id="GO:0001682">
    <property type="term" value="P:tRNA 5'-leader removal"/>
    <property type="evidence" value="ECO:0007669"/>
    <property type="project" value="TreeGrafter"/>
</dbReference>
<dbReference type="EMBL" id="JAGDFM010000113">
    <property type="protein sequence ID" value="KAG7385860.1"/>
    <property type="molecule type" value="Genomic_DNA"/>
</dbReference>
<evidence type="ECO:0000256" key="4">
    <source>
        <dbReference type="ARBA" id="ARBA00022801"/>
    </source>
</evidence>
<feature type="region of interest" description="Disordered" evidence="8">
    <location>
        <begin position="596"/>
        <end position="619"/>
    </location>
</feature>
<dbReference type="AlphaFoldDB" id="A0A8T1W0Y0"/>
<comment type="similarity">
    <text evidence="2">Belongs to the PPR family. P subfamily.</text>
</comment>
<dbReference type="PANTHER" id="PTHR13547:SF1">
    <property type="entry name" value="MITOCHONDRIAL RIBONUCLEASE P CATALYTIC SUBUNIT"/>
    <property type="match status" value="1"/>
</dbReference>
<keyword evidence="7" id="KW-0496">Mitochondrion</keyword>
<evidence type="ECO:0000256" key="3">
    <source>
        <dbReference type="ARBA" id="ARBA00022723"/>
    </source>
</evidence>
<dbReference type="Pfam" id="PF16953">
    <property type="entry name" value="PRORP"/>
    <property type="match status" value="1"/>
</dbReference>
<evidence type="ECO:0000256" key="2">
    <source>
        <dbReference type="ARBA" id="ARBA00007626"/>
    </source>
</evidence>
<proteinExistence type="inferred from homology"/>
<keyword evidence="6" id="KW-0809">Transit peptide</keyword>
<dbReference type="InterPro" id="IPR031595">
    <property type="entry name" value="PRORP_C"/>
</dbReference>
<evidence type="ECO:0000256" key="5">
    <source>
        <dbReference type="ARBA" id="ARBA00022833"/>
    </source>
</evidence>
<evidence type="ECO:0000256" key="7">
    <source>
        <dbReference type="ARBA" id="ARBA00023128"/>
    </source>
</evidence>
<comment type="subcellular location">
    <subcellularLocation>
        <location evidence="1">Mitochondrion</location>
    </subcellularLocation>
</comment>
<accession>A0A8T1W0Y0</accession>
<evidence type="ECO:0000256" key="1">
    <source>
        <dbReference type="ARBA" id="ARBA00004173"/>
    </source>
</evidence>
<keyword evidence="4" id="KW-0378">Hydrolase</keyword>
<evidence type="ECO:0000259" key="9">
    <source>
        <dbReference type="Pfam" id="PF16953"/>
    </source>
</evidence>
<name>A0A8T1W0Y0_9STRA</name>
<reference evidence="10" key="1">
    <citation type="submission" date="2021-02" db="EMBL/GenBank/DDBJ databases">
        <authorList>
            <person name="Palmer J.M."/>
        </authorList>
    </citation>
    <scope>NUCLEOTIDE SEQUENCE</scope>
    <source>
        <strain evidence="10">SCRP734</strain>
    </source>
</reference>
<evidence type="ECO:0000256" key="8">
    <source>
        <dbReference type="SAM" id="MobiDB-lite"/>
    </source>
</evidence>
<feature type="region of interest" description="Disordered" evidence="8">
    <location>
        <begin position="92"/>
        <end position="124"/>
    </location>
</feature>
<feature type="domain" description="PRORP" evidence="9">
    <location>
        <begin position="523"/>
        <end position="588"/>
    </location>
</feature>
<keyword evidence="3" id="KW-0479">Metal-binding</keyword>
<dbReference type="GO" id="GO:0046872">
    <property type="term" value="F:metal ion binding"/>
    <property type="evidence" value="ECO:0007669"/>
    <property type="project" value="UniProtKB-KW"/>
</dbReference>
<evidence type="ECO:0000313" key="10">
    <source>
        <dbReference type="EMBL" id="KAG7385860.1"/>
    </source>
</evidence>
<dbReference type="GO" id="GO:0005739">
    <property type="term" value="C:mitochondrion"/>
    <property type="evidence" value="ECO:0007669"/>
    <property type="project" value="UniProtKB-SubCell"/>
</dbReference>
<protein>
    <recommendedName>
        <fullName evidence="9">PRORP domain-containing protein</fullName>
    </recommendedName>
</protein>
<dbReference type="OrthoDB" id="46913at2759"/>
<sequence>MVPFVYLLSISPLAAVDCRSEALASAAMQRLSRGLYPAARHQLNRPTSSAVSVRLIAASTASNASVWATSRRFLSSPSAIAESPKLGRCARRRAKKPRVSIADPSVQEGSGVAAPNKPQNGRKSRFNVHQCVVKEQMQLEDVLPLVQSEVRSKTLAALMARQAVDAFYFHCALQAEKKGLTDQLRRQVLRYFDRELFVYDEELETKPFLLGRSLNEAVFGSVIKLHLAGGDTEAAWMLINKLRRAVRGGEEAVKEAPKLHFRTVSPLLEHECKHDQFVSAYSRWQQLKQRDVEWTSAMEDVLVQMVIACVKNNEQQLNEYTEMPESERSEAPFHAQMASLLHDLQLTCREVSPPNAQRLLHAFRDAEYTAEPVPSDVRMRPKCPCCGHALHKQGMSKLERDHMLAAIESRRSKVAPEKTVKEFLDPFRDWLMLRHETFQLQTLAGGVKSGRSLHYVLDGPNIAYINQNFEAGTYRLDQVDAVAKELQAQGHLVSITMPASYLADRFVVRIRNKQYKAMRRQGKFVTRERTPEEKAILTRWKDQDMIFSCRTDFLSDDLFWLYASVLMGREGRVVTNDQGRDHVFALLNGYNSTSATARTQKTGKKSAADANAQAESEHSDVPSISMDLVARWKDMTTVNIEIKHEEAAHLAAIAGDWTTLIPIEYFKLHHPQPFSRVPQVTAPQHFHFPIAEQANRNEHPNQVQNHWRRTRWLCVHRDDAAN</sequence>
<comment type="caution">
    <text evidence="10">The sequence shown here is derived from an EMBL/GenBank/DDBJ whole genome shotgun (WGS) entry which is preliminary data.</text>
</comment>
<dbReference type="GO" id="GO:0004526">
    <property type="term" value="F:ribonuclease P activity"/>
    <property type="evidence" value="ECO:0007669"/>
    <property type="project" value="TreeGrafter"/>
</dbReference>